<evidence type="ECO:0000313" key="2">
    <source>
        <dbReference type="Proteomes" id="UP000688137"/>
    </source>
</evidence>
<dbReference type="Pfam" id="PF12796">
    <property type="entry name" value="Ank_2"/>
    <property type="match status" value="1"/>
</dbReference>
<dbReference type="Proteomes" id="UP000688137">
    <property type="component" value="Unassembled WGS sequence"/>
</dbReference>
<dbReference type="EMBL" id="CAJJDM010000080">
    <property type="protein sequence ID" value="CAD8086873.1"/>
    <property type="molecule type" value="Genomic_DNA"/>
</dbReference>
<accession>A0A8S1NBD6</accession>
<comment type="caution">
    <text evidence="1">The sequence shown here is derived from an EMBL/GenBank/DDBJ whole genome shotgun (WGS) entry which is preliminary data.</text>
</comment>
<dbReference type="AlphaFoldDB" id="A0A8S1NBD6"/>
<keyword evidence="2" id="KW-1185">Reference proteome</keyword>
<protein>
    <recommendedName>
        <fullName evidence="3">Ankyrin repeat protein</fullName>
    </recommendedName>
</protein>
<sequence>MSLVSAPKNLKTHLFNLIEQNKTQELIQFIENHRDYIQSLVAPNYWTLGMYAVRYSNHELMKYLYKKDLLLEHPLSQYTLLSTAFLNNDFESFKLLCDEFGKDINKPVHQFQDQTFLQYAIKYNQNEYVEILCSRGAYFIIERTSSSLIDCYANNLKVEQDQIGVKFKSYSDNRDVAQSSIILLKRDKLTPTHYFRFKNILLLQYLLQNKQLQTPEGYGDFQLNFNRILEYTAPSNILD</sequence>
<reference evidence="1" key="1">
    <citation type="submission" date="2021-01" db="EMBL/GenBank/DDBJ databases">
        <authorList>
            <consortium name="Genoscope - CEA"/>
            <person name="William W."/>
        </authorList>
    </citation>
    <scope>NUCLEOTIDE SEQUENCE</scope>
</reference>
<proteinExistence type="predicted"/>
<name>A0A8S1NBD6_PARPR</name>
<dbReference type="InterPro" id="IPR002110">
    <property type="entry name" value="Ankyrin_rpt"/>
</dbReference>
<dbReference type="OMA" id="FKSYSDN"/>
<evidence type="ECO:0008006" key="3">
    <source>
        <dbReference type="Google" id="ProtNLM"/>
    </source>
</evidence>
<evidence type="ECO:0000313" key="1">
    <source>
        <dbReference type="EMBL" id="CAD8086873.1"/>
    </source>
</evidence>
<dbReference type="SMART" id="SM00248">
    <property type="entry name" value="ANK"/>
    <property type="match status" value="3"/>
</dbReference>
<organism evidence="1 2">
    <name type="scientific">Paramecium primaurelia</name>
    <dbReference type="NCBI Taxonomy" id="5886"/>
    <lineage>
        <taxon>Eukaryota</taxon>
        <taxon>Sar</taxon>
        <taxon>Alveolata</taxon>
        <taxon>Ciliophora</taxon>
        <taxon>Intramacronucleata</taxon>
        <taxon>Oligohymenophorea</taxon>
        <taxon>Peniculida</taxon>
        <taxon>Parameciidae</taxon>
        <taxon>Paramecium</taxon>
    </lineage>
</organism>
<gene>
    <name evidence="1" type="ORF">PPRIM_AZ9-3.1.T0770139</name>
</gene>